<dbReference type="PATRIC" id="fig|161398.10.peg.3580"/>
<dbReference type="KEGG" id="pphe:PP2015_3513"/>
<feature type="region of interest" description="Disordered" evidence="1">
    <location>
        <begin position="1"/>
        <end position="32"/>
    </location>
</feature>
<dbReference type="EMBL" id="CP013188">
    <property type="protein sequence ID" value="ALO43987.1"/>
    <property type="molecule type" value="Genomic_DNA"/>
</dbReference>
<dbReference type="AlphaFoldDB" id="A0A0S2K7H8"/>
<organism evidence="2 3">
    <name type="scientific">Pseudoalteromonas phenolica</name>
    <dbReference type="NCBI Taxonomy" id="161398"/>
    <lineage>
        <taxon>Bacteria</taxon>
        <taxon>Pseudomonadati</taxon>
        <taxon>Pseudomonadota</taxon>
        <taxon>Gammaproteobacteria</taxon>
        <taxon>Alteromonadales</taxon>
        <taxon>Pseudoalteromonadaceae</taxon>
        <taxon>Pseudoalteromonas</taxon>
    </lineage>
</organism>
<evidence type="ECO:0000313" key="3">
    <source>
        <dbReference type="Proteomes" id="UP000061457"/>
    </source>
</evidence>
<reference evidence="2 3" key="1">
    <citation type="submission" date="2015-11" db="EMBL/GenBank/DDBJ databases">
        <authorList>
            <person name="Zhang Y."/>
            <person name="Guo Z."/>
        </authorList>
    </citation>
    <scope>NUCLEOTIDE SEQUENCE [LARGE SCALE GENOMIC DNA]</scope>
    <source>
        <strain evidence="2 3">KCTC 12086</strain>
    </source>
</reference>
<dbReference type="STRING" id="161398.PP2015_3513"/>
<protein>
    <recommendedName>
        <fullName evidence="4">Bacteriocin</fullName>
    </recommendedName>
</protein>
<dbReference type="Proteomes" id="UP000061457">
    <property type="component" value="Chromosome II"/>
</dbReference>
<feature type="compositionally biased region" description="Pro residues" evidence="1">
    <location>
        <begin position="22"/>
        <end position="32"/>
    </location>
</feature>
<evidence type="ECO:0008006" key="4">
    <source>
        <dbReference type="Google" id="ProtNLM"/>
    </source>
</evidence>
<proteinExistence type="predicted"/>
<keyword evidence="3" id="KW-1185">Reference proteome</keyword>
<accession>A0A0S2K7H8</accession>
<sequence length="32" mass="3408">MKQLEFNELKKIKGGGGGVVISPPPPTRGDEK</sequence>
<name>A0A0S2K7H8_9GAMM</name>
<gene>
    <name evidence="2" type="ORF">PP2015_3513</name>
</gene>
<feature type="compositionally biased region" description="Basic and acidic residues" evidence="1">
    <location>
        <begin position="1"/>
        <end position="11"/>
    </location>
</feature>
<evidence type="ECO:0000256" key="1">
    <source>
        <dbReference type="SAM" id="MobiDB-lite"/>
    </source>
</evidence>
<evidence type="ECO:0000313" key="2">
    <source>
        <dbReference type="EMBL" id="ALO43987.1"/>
    </source>
</evidence>